<gene>
    <name evidence="2" type="ORF">FSB_LOCUS30770</name>
</gene>
<name>A0A2N9GTT0_FAGSY</name>
<feature type="region of interest" description="Disordered" evidence="1">
    <location>
        <begin position="164"/>
        <end position="231"/>
    </location>
</feature>
<sequence length="231" mass="26472">MVNLLMRVASQRRANGKTAPGRGHTKLEREAPQVEVVGQSSLVILMELIQVPEHPEDRERNGSPILPKEAGGDEILRSLPKNWEAKVTAIQEAKDLKVLSLDELMGSLMTHELTMRYHEEEPKPKKSLALKSSNHDNDDSEEDSDEYEEMALITRKFQRFSKKKNPFGRRSFRKDERGETSKKDPLTCFKCKKPGHLKNKLPQLEKDGKKYKKKAMKETWDDSDRSDSDGD</sequence>
<feature type="compositionally biased region" description="Basic residues" evidence="1">
    <location>
        <begin position="190"/>
        <end position="199"/>
    </location>
</feature>
<evidence type="ECO:0000256" key="1">
    <source>
        <dbReference type="SAM" id="MobiDB-lite"/>
    </source>
</evidence>
<evidence type="ECO:0008006" key="3">
    <source>
        <dbReference type="Google" id="ProtNLM"/>
    </source>
</evidence>
<dbReference type="EMBL" id="OIVN01002347">
    <property type="protein sequence ID" value="SPD02888.1"/>
    <property type="molecule type" value="Genomic_DNA"/>
</dbReference>
<feature type="compositionally biased region" description="Basic and acidic residues" evidence="1">
    <location>
        <begin position="173"/>
        <end position="185"/>
    </location>
</feature>
<feature type="region of interest" description="Disordered" evidence="1">
    <location>
        <begin position="118"/>
        <end position="147"/>
    </location>
</feature>
<evidence type="ECO:0000313" key="2">
    <source>
        <dbReference type="EMBL" id="SPD02888.1"/>
    </source>
</evidence>
<dbReference type="InterPro" id="IPR036875">
    <property type="entry name" value="Znf_CCHC_sf"/>
</dbReference>
<accession>A0A2N9GTT0</accession>
<dbReference type="GO" id="GO:0008270">
    <property type="term" value="F:zinc ion binding"/>
    <property type="evidence" value="ECO:0007669"/>
    <property type="project" value="InterPro"/>
</dbReference>
<feature type="region of interest" description="Disordered" evidence="1">
    <location>
        <begin position="53"/>
        <end position="73"/>
    </location>
</feature>
<feature type="compositionally biased region" description="Acidic residues" evidence="1">
    <location>
        <begin position="138"/>
        <end position="147"/>
    </location>
</feature>
<proteinExistence type="predicted"/>
<dbReference type="AlphaFoldDB" id="A0A2N9GTT0"/>
<reference evidence="2" key="1">
    <citation type="submission" date="2018-02" db="EMBL/GenBank/DDBJ databases">
        <authorList>
            <person name="Cohen D.B."/>
            <person name="Kent A.D."/>
        </authorList>
    </citation>
    <scope>NUCLEOTIDE SEQUENCE</scope>
</reference>
<dbReference type="SUPFAM" id="SSF57756">
    <property type="entry name" value="Retrovirus zinc finger-like domains"/>
    <property type="match status" value="1"/>
</dbReference>
<organism evidence="2">
    <name type="scientific">Fagus sylvatica</name>
    <name type="common">Beechnut</name>
    <dbReference type="NCBI Taxonomy" id="28930"/>
    <lineage>
        <taxon>Eukaryota</taxon>
        <taxon>Viridiplantae</taxon>
        <taxon>Streptophyta</taxon>
        <taxon>Embryophyta</taxon>
        <taxon>Tracheophyta</taxon>
        <taxon>Spermatophyta</taxon>
        <taxon>Magnoliopsida</taxon>
        <taxon>eudicotyledons</taxon>
        <taxon>Gunneridae</taxon>
        <taxon>Pentapetalae</taxon>
        <taxon>rosids</taxon>
        <taxon>fabids</taxon>
        <taxon>Fagales</taxon>
        <taxon>Fagaceae</taxon>
        <taxon>Fagus</taxon>
    </lineage>
</organism>
<dbReference type="GO" id="GO:0003676">
    <property type="term" value="F:nucleic acid binding"/>
    <property type="evidence" value="ECO:0007669"/>
    <property type="project" value="InterPro"/>
</dbReference>
<feature type="compositionally biased region" description="Basic and acidic residues" evidence="1">
    <location>
        <begin position="216"/>
        <end position="231"/>
    </location>
</feature>
<protein>
    <recommendedName>
        <fullName evidence="3">CCHC-type domain-containing protein</fullName>
    </recommendedName>
</protein>